<dbReference type="PANTHER" id="PTHR11125">
    <property type="entry name" value="SUPPRESSOR OF TY 5"/>
    <property type="match status" value="1"/>
</dbReference>
<reference evidence="2 3" key="1">
    <citation type="journal article" date="2019" name="Nat. Ecol. Evol.">
        <title>Megaphylogeny resolves global patterns of mushroom evolution.</title>
        <authorList>
            <person name="Varga T."/>
            <person name="Krizsan K."/>
            <person name="Foldi C."/>
            <person name="Dima B."/>
            <person name="Sanchez-Garcia M."/>
            <person name="Sanchez-Ramirez S."/>
            <person name="Szollosi G.J."/>
            <person name="Szarkandi J.G."/>
            <person name="Papp V."/>
            <person name="Albert L."/>
            <person name="Andreopoulos W."/>
            <person name="Angelini C."/>
            <person name="Antonin V."/>
            <person name="Barry K.W."/>
            <person name="Bougher N.L."/>
            <person name="Buchanan P."/>
            <person name="Buyck B."/>
            <person name="Bense V."/>
            <person name="Catcheside P."/>
            <person name="Chovatia M."/>
            <person name="Cooper J."/>
            <person name="Damon W."/>
            <person name="Desjardin D."/>
            <person name="Finy P."/>
            <person name="Geml J."/>
            <person name="Haridas S."/>
            <person name="Hughes K."/>
            <person name="Justo A."/>
            <person name="Karasinski D."/>
            <person name="Kautmanova I."/>
            <person name="Kiss B."/>
            <person name="Kocsube S."/>
            <person name="Kotiranta H."/>
            <person name="LaButti K.M."/>
            <person name="Lechner B.E."/>
            <person name="Liimatainen K."/>
            <person name="Lipzen A."/>
            <person name="Lukacs Z."/>
            <person name="Mihaltcheva S."/>
            <person name="Morgado L.N."/>
            <person name="Niskanen T."/>
            <person name="Noordeloos M.E."/>
            <person name="Ohm R.A."/>
            <person name="Ortiz-Santana B."/>
            <person name="Ovrebo C."/>
            <person name="Racz N."/>
            <person name="Riley R."/>
            <person name="Savchenko A."/>
            <person name="Shiryaev A."/>
            <person name="Soop K."/>
            <person name="Spirin V."/>
            <person name="Szebenyi C."/>
            <person name="Tomsovsky M."/>
            <person name="Tulloss R.E."/>
            <person name="Uehling J."/>
            <person name="Grigoriev I.V."/>
            <person name="Vagvolgyi C."/>
            <person name="Papp T."/>
            <person name="Martin F.M."/>
            <person name="Miettinen O."/>
            <person name="Hibbett D.S."/>
            <person name="Nagy L.G."/>
        </authorList>
    </citation>
    <scope>NUCLEOTIDE SEQUENCE [LARGE SCALE GENOMIC DNA]</scope>
    <source>
        <strain evidence="2 3">CBS 962.96</strain>
    </source>
</reference>
<evidence type="ECO:0008006" key="4">
    <source>
        <dbReference type="Google" id="ProtNLM"/>
    </source>
</evidence>
<evidence type="ECO:0000256" key="1">
    <source>
        <dbReference type="SAM" id="MobiDB-lite"/>
    </source>
</evidence>
<feature type="region of interest" description="Disordered" evidence="1">
    <location>
        <begin position="424"/>
        <end position="474"/>
    </location>
</feature>
<dbReference type="PANTHER" id="PTHR11125:SF7">
    <property type="entry name" value="TRANSCRIPTION ELONGATION FACTOR SPT5"/>
    <property type="match status" value="1"/>
</dbReference>
<organism evidence="2 3">
    <name type="scientific">Dendrothele bispora (strain CBS 962.96)</name>
    <dbReference type="NCBI Taxonomy" id="1314807"/>
    <lineage>
        <taxon>Eukaryota</taxon>
        <taxon>Fungi</taxon>
        <taxon>Dikarya</taxon>
        <taxon>Basidiomycota</taxon>
        <taxon>Agaricomycotina</taxon>
        <taxon>Agaricomycetes</taxon>
        <taxon>Agaricomycetidae</taxon>
        <taxon>Agaricales</taxon>
        <taxon>Agaricales incertae sedis</taxon>
        <taxon>Dendrothele</taxon>
    </lineage>
</organism>
<dbReference type="GO" id="GO:0032784">
    <property type="term" value="P:regulation of DNA-templated transcription elongation"/>
    <property type="evidence" value="ECO:0007669"/>
    <property type="project" value="InterPro"/>
</dbReference>
<name>A0A4S8LYU6_DENBC</name>
<protein>
    <recommendedName>
        <fullName evidence="4">Chromatin elongation factor spt5</fullName>
    </recommendedName>
</protein>
<feature type="compositionally biased region" description="Pro residues" evidence="1">
    <location>
        <begin position="425"/>
        <end position="439"/>
    </location>
</feature>
<dbReference type="GO" id="GO:0032044">
    <property type="term" value="C:DSIF complex"/>
    <property type="evidence" value="ECO:0007669"/>
    <property type="project" value="TreeGrafter"/>
</dbReference>
<evidence type="ECO:0000313" key="3">
    <source>
        <dbReference type="Proteomes" id="UP000297245"/>
    </source>
</evidence>
<gene>
    <name evidence="2" type="ORF">K435DRAFT_798955</name>
</gene>
<keyword evidence="3" id="KW-1185">Reference proteome</keyword>
<dbReference type="InterPro" id="IPR039659">
    <property type="entry name" value="SPT5"/>
</dbReference>
<feature type="region of interest" description="Disordered" evidence="1">
    <location>
        <begin position="1071"/>
        <end position="1093"/>
    </location>
</feature>
<feature type="region of interest" description="Disordered" evidence="1">
    <location>
        <begin position="115"/>
        <end position="138"/>
    </location>
</feature>
<dbReference type="EMBL" id="ML179225">
    <property type="protein sequence ID" value="THU94398.1"/>
    <property type="molecule type" value="Genomic_DNA"/>
</dbReference>
<dbReference type="GO" id="GO:0006357">
    <property type="term" value="P:regulation of transcription by RNA polymerase II"/>
    <property type="evidence" value="ECO:0007669"/>
    <property type="project" value="InterPro"/>
</dbReference>
<dbReference type="GO" id="GO:0003729">
    <property type="term" value="F:mRNA binding"/>
    <property type="evidence" value="ECO:0007669"/>
    <property type="project" value="TreeGrafter"/>
</dbReference>
<dbReference type="GO" id="GO:0006368">
    <property type="term" value="P:transcription elongation by RNA polymerase II"/>
    <property type="evidence" value="ECO:0007669"/>
    <property type="project" value="TreeGrafter"/>
</dbReference>
<proteinExistence type="predicted"/>
<sequence>MHSVIKRALDKPKLDYVIPSPFFSNLHVDALSLPPLSQDVQFTSIAFSMPNPFIDDRAHEDAEDFYDDEDEEYEQEQDDRQWIDLDDDRQELSDFQHHAGFYQQRIEDIERRYCPGTGTTELETSNEQGPAPPTPTRSEICDFDENKLKSVLMSAESPPFWRVKCKVGRETDLVLDIMNSVILEPANTPTTLPPSNTTIGQVTLTHSSSPAALALRSIRQYALTQIGEPKDMADKIGQLLGPGFTVEWNRLIDAAGLEPGLEDVLAATQDALETINKKAAMFLPRSILAEAEALASLPDDSTSSSVTPSAPTPISHPGGCHSCTLLSAFTVPTVQGCVYLEGRCDEKVHEWLGNHAAVVKRQSRVWMEHMDCREIAVLLDTQPLSLQPCSWVRVTRGLYRGDVGLVVSRQMLADQHPFEVLLVPRIPPPQRETPPTPPPKETHPLLQHSEPDPSLSSPTTLEPTDEKKRRRGSERFSQRLFHEVSFQGQCEKMAENVYRWNNDEYRHGLVVKYYDSRSLSQTDVIMDRNTRRLFGLSQAPSVMTVSFPVIGDWVFFAEEKVEAVVLGPLNQQQKLDPTLPRSTYLKGGIIFNDYDECDNDDTSVQVSNINLRKRVYIGDSVAVEAGEMRGREGMVTSMTSNTLEVLELGGELTTFRVEVNSCRVTALRSTGFVPWVDKHVTIVLGDYKGYSGFVIDTHPPKPQYTTLQVKIPSLGVTVQLRHDHIVDTISKQYLRFAAPLNQHQQQFAQLDWDAYRSPNLTRPPVDPFSGRWIQAEDILNRQPQQPWLNVPISVIRGQHKGTGTVKQVERSHHTSSKLRVLVEHDFVSAEHGAAPQYWSDYEDIRDPRTGLPLHIVYPLHGRQRYWEPRTRVKAVSVPNPYLRPNHGLRTEIPSTVTPPGSPGPFIDPFAGPSESSSGTEAAHWAADPRLGGKTFYARWHPQSGSDVAKILATPITRSRMVQVKEASGMGGVLVPPDEIYDVQVPIKPTTNRQPLLVVRGEHTGKYLRQIWCRYRDKDDEHPVITAAVFEDWGTTTETMADPYYIEVKAEDCAEAADDLNKEKFKQTMKELREEARKPQAGCKTKKKAYKPRR</sequence>
<dbReference type="Proteomes" id="UP000297245">
    <property type="component" value="Unassembled WGS sequence"/>
</dbReference>
<evidence type="ECO:0000313" key="2">
    <source>
        <dbReference type="EMBL" id="THU94398.1"/>
    </source>
</evidence>
<feature type="compositionally biased region" description="Basic residues" evidence="1">
    <location>
        <begin position="1083"/>
        <end position="1093"/>
    </location>
</feature>
<feature type="compositionally biased region" description="Polar residues" evidence="1">
    <location>
        <begin position="117"/>
        <end position="128"/>
    </location>
</feature>
<dbReference type="OrthoDB" id="2904016at2759"/>
<accession>A0A4S8LYU6</accession>
<dbReference type="AlphaFoldDB" id="A0A4S8LYU6"/>